<feature type="region of interest" description="Disordered" evidence="1">
    <location>
        <begin position="112"/>
        <end position="143"/>
    </location>
</feature>
<proteinExistence type="predicted"/>
<dbReference type="EMBL" id="CP151505">
    <property type="protein sequence ID" value="WZN61986.1"/>
    <property type="molecule type" value="Genomic_DNA"/>
</dbReference>
<evidence type="ECO:0000256" key="1">
    <source>
        <dbReference type="SAM" id="MobiDB-lite"/>
    </source>
</evidence>
<feature type="compositionally biased region" description="Gly residues" evidence="1">
    <location>
        <begin position="133"/>
        <end position="143"/>
    </location>
</feature>
<dbReference type="GO" id="GO:0003723">
    <property type="term" value="F:RNA binding"/>
    <property type="evidence" value="ECO:0007669"/>
    <property type="project" value="InterPro"/>
</dbReference>
<sequence>MRYYIAKFASPSVLSQAKQSGSWSLDGALEGALQGADGKAVVFLTLNMSGHFQGAAIVTEASQGQASLGWLYTCDLPFADVKHLSLPKKNASEVEEKSGEGLLALVKAKGKAEDLPPSAKRKRAGDGAQAGSRGAGSRGSGGSGPGLDFTLSGHLCDLSYGEYLKFFDTFKAASERVGRIESLFDLSRQEKKDIARAMSLDDFMDVCRVVCEMNGTSFSQRERSLVDFYKAI</sequence>
<feature type="domain" description="YTH" evidence="2">
    <location>
        <begin position="2"/>
        <end position="96"/>
    </location>
</feature>
<dbReference type="Pfam" id="PF04146">
    <property type="entry name" value="YTH"/>
    <property type="match status" value="1"/>
</dbReference>
<evidence type="ECO:0000259" key="2">
    <source>
        <dbReference type="Pfam" id="PF04146"/>
    </source>
</evidence>
<keyword evidence="4" id="KW-1185">Reference proteome</keyword>
<evidence type="ECO:0000313" key="3">
    <source>
        <dbReference type="EMBL" id="WZN61986.1"/>
    </source>
</evidence>
<dbReference type="InterPro" id="IPR007275">
    <property type="entry name" value="YTH_domain"/>
</dbReference>
<protein>
    <recommendedName>
        <fullName evidence="2">YTH domain-containing protein</fullName>
    </recommendedName>
</protein>
<reference evidence="3 4" key="1">
    <citation type="submission" date="2024-03" db="EMBL/GenBank/DDBJ databases">
        <title>Complete genome sequence of the green alga Chloropicon roscoffensis RCC1871.</title>
        <authorList>
            <person name="Lemieux C."/>
            <person name="Pombert J.-F."/>
            <person name="Otis C."/>
            <person name="Turmel M."/>
        </authorList>
    </citation>
    <scope>NUCLEOTIDE SEQUENCE [LARGE SCALE GENOMIC DNA]</scope>
    <source>
        <strain evidence="3 4">RCC1871</strain>
    </source>
</reference>
<gene>
    <name evidence="3" type="ORF">HKI87_05g35220</name>
</gene>
<name>A0AAX4P7I7_9CHLO</name>
<evidence type="ECO:0000313" key="4">
    <source>
        <dbReference type="Proteomes" id="UP001472866"/>
    </source>
</evidence>
<dbReference type="AlphaFoldDB" id="A0AAX4P7I7"/>
<dbReference type="Proteomes" id="UP001472866">
    <property type="component" value="Chromosome 05"/>
</dbReference>
<accession>A0AAX4P7I7</accession>
<organism evidence="3 4">
    <name type="scientific">Chloropicon roscoffensis</name>
    <dbReference type="NCBI Taxonomy" id="1461544"/>
    <lineage>
        <taxon>Eukaryota</taxon>
        <taxon>Viridiplantae</taxon>
        <taxon>Chlorophyta</taxon>
        <taxon>Chloropicophyceae</taxon>
        <taxon>Chloropicales</taxon>
        <taxon>Chloropicaceae</taxon>
        <taxon>Chloropicon</taxon>
    </lineage>
</organism>
<dbReference type="Gene3D" id="3.10.590.10">
    <property type="entry name" value="ph1033 like domains"/>
    <property type="match status" value="1"/>
</dbReference>